<dbReference type="NCBIfam" id="TIGR03991">
    <property type="entry name" value="alt_bact_glmU"/>
    <property type="match status" value="1"/>
</dbReference>
<dbReference type="SUPFAM" id="SSF51161">
    <property type="entry name" value="Trimeric LpxA-like enzymes"/>
    <property type="match status" value="1"/>
</dbReference>
<dbReference type="EMBL" id="VNHY01000004">
    <property type="protein sequence ID" value="TYP92190.1"/>
    <property type="molecule type" value="Genomic_DNA"/>
</dbReference>
<dbReference type="PANTHER" id="PTHR43584">
    <property type="entry name" value="NUCLEOTIDYL TRANSFERASE"/>
    <property type="match status" value="1"/>
</dbReference>
<dbReference type="OrthoDB" id="9784832at2"/>
<dbReference type="GO" id="GO:0016746">
    <property type="term" value="F:acyltransferase activity"/>
    <property type="evidence" value="ECO:0007669"/>
    <property type="project" value="UniProtKB-KW"/>
</dbReference>
<gene>
    <name evidence="3" type="ORF">LX73_2442</name>
</gene>
<keyword evidence="2" id="KW-0012">Acyltransferase</keyword>
<dbReference type="Gene3D" id="2.160.10.10">
    <property type="entry name" value="Hexapeptide repeat proteins"/>
    <property type="match status" value="1"/>
</dbReference>
<evidence type="ECO:0000313" key="4">
    <source>
        <dbReference type="Proteomes" id="UP000324595"/>
    </source>
</evidence>
<name>A0A5D3YIX3_9BACT</name>
<evidence type="ECO:0000313" key="3">
    <source>
        <dbReference type="EMBL" id="TYP92190.1"/>
    </source>
</evidence>
<sequence length="410" mass="45600">MVLFKNLVIIDMQICFFEDDRCDAFQPLTLTRPVDNLRIGIDTISEKWKKALGTSAKSRLLRTELAEVFSRGKIASNESCLWINSRYLPSDNLVERIKDLGDGQCLKHNKTIIAARVTGSDSKLWHKKNSPNFSNLFVLESPDFTSITHLWDLLQLNGQEIEQDIARYTIPKPSSGTKAGNVELQHPENIYIQEGATIESGCVLIADDGPIFIGRNATVMAGTHIRGPAAICKDAVIKMGAKIYGNTTVGPVCKVGGEVNTTIFHSYSNKGHDGFVGHSLIGQWCNLGADTNTSNLKNNYSSIRINKWSDRQEIETGQQFLGTIMGDHCKTAINTQLNTGSMCGVCCNIFSADFPPKLIPSFSWVGSNVIQTYKLDKAFEAMEAMMLRRDVPLTDEYRQMMTQIFESRTP</sequence>
<comment type="caution">
    <text evidence="3">The sequence shown here is derived from an EMBL/GenBank/DDBJ whole genome shotgun (WGS) entry which is preliminary data.</text>
</comment>
<organism evidence="3 4">
    <name type="scientific">Fodinibius salinus</name>
    <dbReference type="NCBI Taxonomy" id="860790"/>
    <lineage>
        <taxon>Bacteria</taxon>
        <taxon>Pseudomonadati</taxon>
        <taxon>Balneolota</taxon>
        <taxon>Balneolia</taxon>
        <taxon>Balneolales</taxon>
        <taxon>Balneolaceae</taxon>
        <taxon>Fodinibius</taxon>
    </lineage>
</organism>
<dbReference type="PANTHER" id="PTHR43584:SF9">
    <property type="entry name" value="TRANSFERASE HEXAPEPTIDE REPEAT CONTAINING PROTEIN"/>
    <property type="match status" value="1"/>
</dbReference>
<evidence type="ECO:0000256" key="1">
    <source>
        <dbReference type="ARBA" id="ARBA00022679"/>
    </source>
</evidence>
<dbReference type="GO" id="GO:0016779">
    <property type="term" value="F:nucleotidyltransferase activity"/>
    <property type="evidence" value="ECO:0007669"/>
    <property type="project" value="UniProtKB-ARBA"/>
</dbReference>
<dbReference type="AlphaFoldDB" id="A0A5D3YIX3"/>
<protein>
    <submittedName>
        <fullName evidence="3">UDP-N-acetylglucosamine diphosphorylase/glucosamine-1-phosphate N-acetyltransferase</fullName>
    </submittedName>
</protein>
<evidence type="ECO:0000256" key="2">
    <source>
        <dbReference type="ARBA" id="ARBA00023315"/>
    </source>
</evidence>
<keyword evidence="4" id="KW-1185">Reference proteome</keyword>
<dbReference type="CDD" id="cd05635">
    <property type="entry name" value="LbH_unknown"/>
    <property type="match status" value="1"/>
</dbReference>
<dbReference type="InterPro" id="IPR011004">
    <property type="entry name" value="Trimer_LpxA-like_sf"/>
</dbReference>
<reference evidence="3 4" key="1">
    <citation type="submission" date="2019-07" db="EMBL/GenBank/DDBJ databases">
        <title>Genomic Encyclopedia of Archaeal and Bacterial Type Strains, Phase II (KMG-II): from individual species to whole genera.</title>
        <authorList>
            <person name="Goeker M."/>
        </authorList>
    </citation>
    <scope>NUCLEOTIDE SEQUENCE [LARGE SCALE GENOMIC DNA]</scope>
    <source>
        <strain evidence="3 4">DSM 21935</strain>
    </source>
</reference>
<dbReference type="Proteomes" id="UP000324595">
    <property type="component" value="Unassembled WGS sequence"/>
</dbReference>
<dbReference type="InterPro" id="IPR050065">
    <property type="entry name" value="GlmU-like"/>
</dbReference>
<dbReference type="Pfam" id="PF13562">
    <property type="entry name" value="NTP_transf_4"/>
    <property type="match status" value="1"/>
</dbReference>
<keyword evidence="1 3" id="KW-0808">Transferase</keyword>
<proteinExistence type="predicted"/>
<accession>A0A5D3YIX3</accession>
<dbReference type="InterPro" id="IPR023917">
    <property type="entry name" value="Bifunctiontional_GlmU_bac-type"/>
</dbReference>